<dbReference type="EMBL" id="MN739215">
    <property type="protein sequence ID" value="QHS94066.1"/>
    <property type="molecule type" value="Genomic_DNA"/>
</dbReference>
<dbReference type="AlphaFoldDB" id="A0A6C0BPH5"/>
<organism evidence="1">
    <name type="scientific">viral metagenome</name>
    <dbReference type="NCBI Taxonomy" id="1070528"/>
    <lineage>
        <taxon>unclassified sequences</taxon>
        <taxon>metagenomes</taxon>
        <taxon>organismal metagenomes</taxon>
    </lineage>
</organism>
<sequence length="66" mass="7767">MKISDLDERKKCEDSIDGKSIRIKAVKEVKLLINDKRDLLNVKMCNYIKKYKKIEDIRDARKLGSL</sequence>
<name>A0A6C0BPH5_9ZZZZ</name>
<evidence type="ECO:0000313" key="1">
    <source>
        <dbReference type="EMBL" id="QHS94066.1"/>
    </source>
</evidence>
<protein>
    <submittedName>
        <fullName evidence="1">Uncharacterized protein</fullName>
    </submittedName>
</protein>
<proteinExistence type="predicted"/>
<reference evidence="1" key="1">
    <citation type="journal article" date="2020" name="Nature">
        <title>Giant virus diversity and host interactions through global metagenomics.</title>
        <authorList>
            <person name="Schulz F."/>
            <person name="Roux S."/>
            <person name="Paez-Espino D."/>
            <person name="Jungbluth S."/>
            <person name="Walsh D.A."/>
            <person name="Denef V.J."/>
            <person name="McMahon K.D."/>
            <person name="Konstantinidis K.T."/>
            <person name="Eloe-Fadrosh E.A."/>
            <person name="Kyrpides N.C."/>
            <person name="Woyke T."/>
        </authorList>
    </citation>
    <scope>NUCLEOTIDE SEQUENCE</scope>
    <source>
        <strain evidence="1">GVMAG-M-3300018416-26</strain>
    </source>
</reference>
<accession>A0A6C0BPH5</accession>